<dbReference type="PROSITE" id="PS51464">
    <property type="entry name" value="SIS"/>
    <property type="match status" value="1"/>
</dbReference>
<organism evidence="13 14">
    <name type="scientific">Priestia megaterium (strain ATCC 14581 / DSM 32 / CCUG 1817 / JCM 2506 / NBRC 15308 / NCIMB 9376 / NCTC 10342 / NRRL B-14308 / VKM B-512 / Ford 19)</name>
    <name type="common">Bacillus megaterium</name>
    <dbReference type="NCBI Taxonomy" id="1348623"/>
    <lineage>
        <taxon>Bacteria</taxon>
        <taxon>Bacillati</taxon>
        <taxon>Bacillota</taxon>
        <taxon>Bacilli</taxon>
        <taxon>Bacillales</taxon>
        <taxon>Bacillaceae</taxon>
        <taxon>Priestia</taxon>
    </lineage>
</organism>
<gene>
    <name evidence="12 13" type="primary">murQ</name>
    <name evidence="13" type="ORF">BG04_3175</name>
</gene>
<dbReference type="Pfam" id="PF20741">
    <property type="entry name" value="GKRP-like_C"/>
    <property type="match status" value="1"/>
</dbReference>
<dbReference type="Proteomes" id="UP000031829">
    <property type="component" value="Chromosome"/>
</dbReference>
<feature type="active site" evidence="12">
    <location>
        <position position="116"/>
    </location>
</feature>
<feature type="active site" description="Proton donor" evidence="12">
    <location>
        <position position="85"/>
    </location>
</feature>
<dbReference type="PROSITE" id="PS01272">
    <property type="entry name" value="GCKR"/>
    <property type="match status" value="1"/>
</dbReference>
<reference evidence="13 14" key="1">
    <citation type="journal article" date="2015" name="Genome Announc.">
        <title>Complete genome sequences for 35 biothreat assay-relevant bacillus species.</title>
        <authorList>
            <person name="Johnson S.L."/>
            <person name="Daligault H.E."/>
            <person name="Davenport K.W."/>
            <person name="Jaissle J."/>
            <person name="Frey K.G."/>
            <person name="Ladner J.T."/>
            <person name="Broomall S.M."/>
            <person name="Bishop-Lilly K.A."/>
            <person name="Bruce D.C."/>
            <person name="Gibbons H.S."/>
            <person name="Coyne S.R."/>
            <person name="Lo C.C."/>
            <person name="Meincke L."/>
            <person name="Munk A.C."/>
            <person name="Koroleva G.I."/>
            <person name="Rosenzweig C.N."/>
            <person name="Palacios G.F."/>
            <person name="Redden C.L."/>
            <person name="Minogue T.D."/>
            <person name="Chain P.S."/>
        </authorList>
    </citation>
    <scope>NUCLEOTIDE SEQUENCE [LARGE SCALE GENOMIC DNA]</scope>
    <source>
        <strain evidence="14">ATCC 14581 / DSM 32 / JCM 2506 / NBRC 15308 / NCIMB 9376 / NCTC 10342 / NRRL B-14308 / VKM B-512</strain>
    </source>
</reference>
<name>A0A0B6AIZ8_PRIM2</name>
<dbReference type="GO" id="GO:0097367">
    <property type="term" value="F:carbohydrate derivative binding"/>
    <property type="evidence" value="ECO:0007669"/>
    <property type="project" value="InterPro"/>
</dbReference>
<accession>A0A0B6AIZ8</accession>
<dbReference type="FunFam" id="3.40.50.10490:FF:000014">
    <property type="entry name" value="N-acetylmuramic acid 6-phosphate etherase"/>
    <property type="match status" value="1"/>
</dbReference>
<dbReference type="FunFam" id="1.10.8.1080:FF:000001">
    <property type="entry name" value="N-acetylmuramic acid 6-phosphate etherase"/>
    <property type="match status" value="1"/>
</dbReference>
<dbReference type="InterPro" id="IPR046348">
    <property type="entry name" value="SIS_dom_sf"/>
</dbReference>
<dbReference type="InterPro" id="IPR005486">
    <property type="entry name" value="Glucokinase_regulatory_CS"/>
</dbReference>
<evidence type="ECO:0000256" key="1">
    <source>
        <dbReference type="ARBA" id="ARBA00011738"/>
    </source>
</evidence>
<dbReference type="Gene3D" id="3.40.50.10490">
    <property type="entry name" value="Glucose-6-phosphate isomerase like protein, domain 1"/>
    <property type="match status" value="1"/>
</dbReference>
<dbReference type="GO" id="GO:0097173">
    <property type="term" value="P:N-acetylmuramic acid catabolic process"/>
    <property type="evidence" value="ECO:0007669"/>
    <property type="project" value="UniProtKB-UniPathway"/>
</dbReference>
<dbReference type="Pfam" id="PF22645">
    <property type="entry name" value="GKRP_SIS_N"/>
    <property type="match status" value="1"/>
</dbReference>
<dbReference type="CDD" id="cd05007">
    <property type="entry name" value="SIS_Etherase"/>
    <property type="match status" value="1"/>
</dbReference>
<evidence type="ECO:0000256" key="12">
    <source>
        <dbReference type="HAMAP-Rule" id="MF_00068"/>
    </source>
</evidence>
<evidence type="ECO:0000313" key="13">
    <source>
        <dbReference type="EMBL" id="AJI20563.1"/>
    </source>
</evidence>
<dbReference type="NCBIfam" id="NF003915">
    <property type="entry name" value="PRK05441.1"/>
    <property type="match status" value="1"/>
</dbReference>
<comment type="pathway">
    <text evidence="5">Amino-sugar metabolism; 1,6-anhydro-N-acetylmuramate degradation.</text>
</comment>
<dbReference type="InterPro" id="IPR040190">
    <property type="entry name" value="MURQ/GCKR"/>
</dbReference>
<comment type="similarity">
    <text evidence="7 12">Belongs to the GCKR-like family. MurNAc-6-P etherase subfamily.</text>
</comment>
<dbReference type="EC" id="4.2.1.126" evidence="8 12"/>
<dbReference type="RefSeq" id="WP_034654102.1">
    <property type="nucleotide sequence ID" value="NZ_BCVB01000007.1"/>
</dbReference>
<dbReference type="UniPathway" id="UPA00342"/>
<dbReference type="SUPFAM" id="SSF53697">
    <property type="entry name" value="SIS domain"/>
    <property type="match status" value="1"/>
</dbReference>
<evidence type="ECO:0000256" key="9">
    <source>
        <dbReference type="ARBA" id="ARBA00070061"/>
    </source>
</evidence>
<comment type="catalytic activity">
    <reaction evidence="4 12">
        <text>N-acetyl-D-muramate 6-phosphate + H2O = N-acetyl-D-glucosamine 6-phosphate + (R)-lactate</text>
        <dbReference type="Rhea" id="RHEA:26410"/>
        <dbReference type="ChEBI" id="CHEBI:15377"/>
        <dbReference type="ChEBI" id="CHEBI:16004"/>
        <dbReference type="ChEBI" id="CHEBI:57513"/>
        <dbReference type="ChEBI" id="CHEBI:58722"/>
        <dbReference type="EC" id="4.2.1.126"/>
    </reaction>
</comment>
<evidence type="ECO:0000256" key="10">
    <source>
        <dbReference type="ARBA" id="ARBA00077905"/>
    </source>
</evidence>
<evidence type="ECO:0000256" key="3">
    <source>
        <dbReference type="ARBA" id="ARBA00023277"/>
    </source>
</evidence>
<comment type="function">
    <text evidence="12">Specifically catalyzes the cleavage of the D-lactyl ether substituent of MurNAc 6-phosphate, producing GlcNAc 6-phosphate and D-lactate.</text>
</comment>
<evidence type="ECO:0000313" key="14">
    <source>
        <dbReference type="Proteomes" id="UP000031829"/>
    </source>
</evidence>
<evidence type="ECO:0000256" key="2">
    <source>
        <dbReference type="ARBA" id="ARBA00023239"/>
    </source>
</evidence>
<evidence type="ECO:0000256" key="6">
    <source>
        <dbReference type="ARBA" id="ARBA00060672"/>
    </source>
</evidence>
<dbReference type="HOGENOM" id="CLU_049049_1_1_9"/>
<dbReference type="KEGG" id="bmeg:BG04_3175"/>
<keyword evidence="3 12" id="KW-0119">Carbohydrate metabolism</keyword>
<dbReference type="GO" id="GO:0016835">
    <property type="term" value="F:carbon-oxygen lyase activity"/>
    <property type="evidence" value="ECO:0007669"/>
    <property type="project" value="UniProtKB-UniRule"/>
</dbReference>
<evidence type="ECO:0000256" key="8">
    <source>
        <dbReference type="ARBA" id="ARBA00067056"/>
    </source>
</evidence>
<dbReference type="GO" id="GO:0016803">
    <property type="term" value="F:ether hydrolase activity"/>
    <property type="evidence" value="ECO:0007669"/>
    <property type="project" value="TreeGrafter"/>
</dbReference>
<dbReference type="Gene3D" id="1.10.8.1080">
    <property type="match status" value="1"/>
</dbReference>
<dbReference type="GO" id="GO:0046348">
    <property type="term" value="P:amino sugar catabolic process"/>
    <property type="evidence" value="ECO:0007669"/>
    <property type="project" value="InterPro"/>
</dbReference>
<protein>
    <recommendedName>
        <fullName evidence="9 12">N-acetylmuramic acid 6-phosphate etherase</fullName>
        <shortName evidence="12">MurNAc-6-P etherase</shortName>
        <ecNumber evidence="8 12">4.2.1.126</ecNumber>
    </recommendedName>
    <alternativeName>
        <fullName evidence="11 12">N-acetylmuramic acid 6-phosphate hydrolase</fullName>
    </alternativeName>
    <alternativeName>
        <fullName evidence="10 12">N-acetylmuramic acid 6-phosphate lyase</fullName>
    </alternativeName>
</protein>
<evidence type="ECO:0000256" key="5">
    <source>
        <dbReference type="ARBA" id="ARBA00060595"/>
    </source>
</evidence>
<comment type="pathway">
    <text evidence="12">Amino-sugar metabolism; N-acetylmuramate degradation.</text>
</comment>
<comment type="subunit">
    <text evidence="1 12">Homodimer.</text>
</comment>
<dbReference type="InterPro" id="IPR001347">
    <property type="entry name" value="SIS_dom"/>
</dbReference>
<dbReference type="NCBIfam" id="TIGR00274">
    <property type="entry name" value="N-acetylmuramic acid 6-phosphate etherase"/>
    <property type="match status" value="1"/>
</dbReference>
<dbReference type="GO" id="GO:0009254">
    <property type="term" value="P:peptidoglycan turnover"/>
    <property type="evidence" value="ECO:0007669"/>
    <property type="project" value="TreeGrafter"/>
</dbReference>
<proteinExistence type="inferred from homology"/>
<evidence type="ECO:0000256" key="11">
    <source>
        <dbReference type="ARBA" id="ARBA00084049"/>
    </source>
</evidence>
<keyword evidence="2 12" id="KW-0456">Lyase</keyword>
<dbReference type="HAMAP" id="MF_00068">
    <property type="entry name" value="MurQ"/>
    <property type="match status" value="1"/>
</dbReference>
<dbReference type="PANTHER" id="PTHR10088:SF4">
    <property type="entry name" value="GLUCOKINASE REGULATORY PROTEIN"/>
    <property type="match status" value="1"/>
</dbReference>
<evidence type="ECO:0000256" key="4">
    <source>
        <dbReference type="ARBA" id="ARBA00051747"/>
    </source>
</evidence>
<comment type="pathway">
    <text evidence="6">Cell wall biogenesis.</text>
</comment>
<sequence length="312" mass="33835">MNEQLTLLTTESQNEQTMKIDTASTKEILNIMNTEDQKVALAVQKVLPDVEVAVEFVSESFQKKGRLIYVGAGTSGRLGVLDAVECPPTFITNPDQVQGLMAGGEKAFVKAVEGAEDKEELGAADLQKIHLNERDTVIGIAASGRTPYVIGALRYAKSVKAKTVALSCNGNSLIGKEADHSIEVVVGPEVLTGSTRLKAASAHKMILNMISTAAMIKVGKAYENLMIDVHVSNEKLKERAIGIICKITGVSYEQASQTLEEANNEVKTAVVMIKTNENYDTAKMLLNNADGYVRKAIEHYVYKGEKRCQQAD</sequence>
<dbReference type="EMBL" id="CP009920">
    <property type="protein sequence ID" value="AJI20563.1"/>
    <property type="molecule type" value="Genomic_DNA"/>
</dbReference>
<dbReference type="GeneID" id="93641237"/>
<dbReference type="NCBIfam" id="NF009222">
    <property type="entry name" value="PRK12570.1"/>
    <property type="match status" value="1"/>
</dbReference>
<evidence type="ECO:0000256" key="7">
    <source>
        <dbReference type="ARBA" id="ARBA00061234"/>
    </source>
</evidence>
<dbReference type="InterPro" id="IPR005488">
    <property type="entry name" value="Etherase_MurQ"/>
</dbReference>
<comment type="miscellaneous">
    <text evidence="12">A lyase-type mechanism (elimination/hydration) is suggested for the cleavage of the lactyl ether bond of MurNAc 6-phosphate, with the formation of an alpha,beta-unsaturated aldehyde intermediate with (E)-stereochemistry, followed by the syn addition of water to give product.</text>
</comment>
<dbReference type="AlphaFoldDB" id="A0A0B6AIZ8"/>
<dbReference type="PANTHER" id="PTHR10088">
    <property type="entry name" value="GLUCOKINASE REGULATORY PROTEIN"/>
    <property type="match status" value="1"/>
</dbReference>